<evidence type="ECO:0000313" key="4">
    <source>
        <dbReference type="Proteomes" id="UP000824782"/>
    </source>
</evidence>
<dbReference type="PANTHER" id="PTHR13587:SF7">
    <property type="entry name" value="INTEGRATOR COMPLEX SUBUNIT 3"/>
    <property type="match status" value="1"/>
</dbReference>
<feature type="domain" description="Ints3-like C-terminal" evidence="2">
    <location>
        <begin position="73"/>
        <end position="133"/>
    </location>
</feature>
<dbReference type="GO" id="GO:0005737">
    <property type="term" value="C:cytoplasm"/>
    <property type="evidence" value="ECO:0007669"/>
    <property type="project" value="TreeGrafter"/>
</dbReference>
<dbReference type="PANTHER" id="PTHR13587">
    <property type="entry name" value="INTEGRATOR COMPLEX SUBUNIT 3"/>
    <property type="match status" value="1"/>
</dbReference>
<dbReference type="Proteomes" id="UP000824782">
    <property type="component" value="Unassembled WGS sequence"/>
</dbReference>
<dbReference type="Pfam" id="PF24566">
    <property type="entry name" value="HEAT_Ints3_C"/>
    <property type="match status" value="1"/>
</dbReference>
<gene>
    <name evidence="3" type="ORF">GDO81_020948</name>
</gene>
<proteinExistence type="predicted"/>
<dbReference type="AlphaFoldDB" id="A0AAV6ZD96"/>
<name>A0AAV6ZD96_ENGPU</name>
<dbReference type="InterPro" id="IPR056518">
    <property type="entry name" value="HEAT_Ints3_C"/>
</dbReference>
<organism evidence="3 4">
    <name type="scientific">Engystomops pustulosus</name>
    <name type="common">Tungara frog</name>
    <name type="synonym">Physalaemus pustulosus</name>
    <dbReference type="NCBI Taxonomy" id="76066"/>
    <lineage>
        <taxon>Eukaryota</taxon>
        <taxon>Metazoa</taxon>
        <taxon>Chordata</taxon>
        <taxon>Craniata</taxon>
        <taxon>Vertebrata</taxon>
        <taxon>Euteleostomi</taxon>
        <taxon>Amphibia</taxon>
        <taxon>Batrachia</taxon>
        <taxon>Anura</taxon>
        <taxon>Neobatrachia</taxon>
        <taxon>Hyloidea</taxon>
        <taxon>Leptodactylidae</taxon>
        <taxon>Leiuperinae</taxon>
        <taxon>Engystomops</taxon>
    </lineage>
</organism>
<evidence type="ECO:0000259" key="2">
    <source>
        <dbReference type="Pfam" id="PF24566"/>
    </source>
</evidence>
<dbReference type="InterPro" id="IPR045334">
    <property type="entry name" value="INTS3"/>
</dbReference>
<comment type="caution">
    <text evidence="3">The sequence shown here is derived from an EMBL/GenBank/DDBJ whole genome shotgun (WGS) entry which is preliminary data.</text>
</comment>
<protein>
    <recommendedName>
        <fullName evidence="2">Ints3-like C-terminal domain-containing protein</fullName>
    </recommendedName>
</protein>
<evidence type="ECO:0000256" key="1">
    <source>
        <dbReference type="SAM" id="MobiDB-lite"/>
    </source>
</evidence>
<feature type="region of interest" description="Disordered" evidence="1">
    <location>
        <begin position="1"/>
        <end position="37"/>
    </location>
</feature>
<accession>A0AAV6ZD96</accession>
<keyword evidence="4" id="KW-1185">Reference proteome</keyword>
<dbReference type="EMBL" id="WNYA01001642">
    <property type="protein sequence ID" value="KAG8545384.1"/>
    <property type="molecule type" value="Genomic_DNA"/>
</dbReference>
<sequence length="133" mass="15349">MEMDSSLADKEESCYDTAEAAFSDDDEEINSKSADNGKKREFRFHPIKEPIIEEPVDITPYLEQLEEPLREKVVSLQKESDMESQCELMQDIVEQILEDDFDAEQLSVLASCLQELFKAHFRGEVLPEEITEE</sequence>
<reference evidence="3" key="1">
    <citation type="thesis" date="2020" institute="ProQuest LLC" country="789 East Eisenhower Parkway, Ann Arbor, MI, USA">
        <title>Comparative Genomics and Chromosome Evolution.</title>
        <authorList>
            <person name="Mudd A.B."/>
        </authorList>
    </citation>
    <scope>NUCLEOTIDE SEQUENCE</scope>
    <source>
        <strain evidence="3">237g6f4</strain>
        <tissue evidence="3">Blood</tissue>
    </source>
</reference>
<evidence type="ECO:0000313" key="3">
    <source>
        <dbReference type="EMBL" id="KAG8545384.1"/>
    </source>
</evidence>